<reference evidence="1" key="1">
    <citation type="journal article" date="2021" name="Int. J. Syst. Evol. Microbiol.">
        <title>Bradyrhizobium septentrionale sp. nov. (sv. septentrionale) and Bradyrhizobium quebecense sp. nov. (sv. septentrionale) associated with legumes native to Canada possess rearranged symbiosis genes and numerous insertion sequences.</title>
        <authorList>
            <person name="Bromfield E.S.P."/>
            <person name="Cloutier S."/>
        </authorList>
    </citation>
    <scope>NUCLEOTIDE SEQUENCE</scope>
    <source>
        <strain evidence="1">12S5</strain>
    </source>
</reference>
<dbReference type="EMBL" id="JAGEPA010000001">
    <property type="protein sequence ID" value="MBO1427841.1"/>
    <property type="molecule type" value="Genomic_DNA"/>
</dbReference>
<sequence length="81" mass="8999">MKVSADRDNPDFWPLHFAGPSPTVFLDGREVSNVRYADDEAGMIEVFQFTKSNAAMVCACGEFALSRLLFGEVAILGWRRA</sequence>
<name>A0ABS3M8N7_9BRAD</name>
<keyword evidence="2" id="KW-1185">Reference proteome</keyword>
<evidence type="ECO:0000313" key="1">
    <source>
        <dbReference type="EMBL" id="MBO1427841.1"/>
    </source>
</evidence>
<accession>A0ABS3M8N7</accession>
<evidence type="ECO:0000313" key="2">
    <source>
        <dbReference type="Proteomes" id="UP000692816"/>
    </source>
</evidence>
<comment type="caution">
    <text evidence="1">The sequence shown here is derived from an EMBL/GenBank/DDBJ whole genome shotgun (WGS) entry which is preliminary data.</text>
</comment>
<gene>
    <name evidence="1" type="ORF">J4P68_00125</name>
</gene>
<proteinExistence type="predicted"/>
<dbReference type="RefSeq" id="WP_207829609.1">
    <property type="nucleotide sequence ID" value="NZ_CP088282.1"/>
</dbReference>
<dbReference type="Proteomes" id="UP000692816">
    <property type="component" value="Unassembled WGS sequence"/>
</dbReference>
<protein>
    <submittedName>
        <fullName evidence="1">Uncharacterized protein</fullName>
    </submittedName>
</protein>
<organism evidence="1 2">
    <name type="scientific">Bradyrhizobium quebecense</name>
    <dbReference type="NCBI Taxonomy" id="2748629"/>
    <lineage>
        <taxon>Bacteria</taxon>
        <taxon>Pseudomonadati</taxon>
        <taxon>Pseudomonadota</taxon>
        <taxon>Alphaproteobacteria</taxon>
        <taxon>Hyphomicrobiales</taxon>
        <taxon>Nitrobacteraceae</taxon>
        <taxon>Bradyrhizobium</taxon>
    </lineage>
</organism>